<sequence>MPCLQKKSKRLPYSQKINIKTVQYSIMECSIDGVSDLLCGEEKLRYIPLLEKGGIDLILVPMDCGDFPYRYYLLTIKNNQVISSLYTEGEWYEPENIDNLESTSFEIDKDYIIKVKTENVNGDLGVNQTKRYEITKEGKIVEIK</sequence>
<reference evidence="1 2" key="1">
    <citation type="submission" date="2016-05" db="EMBL/GenBank/DDBJ databases">
        <title>Draft Genome Sequence of Algibacter sp. Strain SK-16 Isolated from the Surface Water of Aburatsubo Inlet.</title>
        <authorList>
            <person name="Wong S.-K."/>
            <person name="Yoshizawa S."/>
            <person name="Nakajima Y."/>
            <person name="Ogura Y."/>
            <person name="Tetsuya H."/>
            <person name="Hamasaki K."/>
        </authorList>
    </citation>
    <scope>NUCLEOTIDE SEQUENCE [LARGE SCALE GENOMIC DNA]</scope>
    <source>
        <strain evidence="1 2">SK-16</strain>
    </source>
</reference>
<gene>
    <name evidence="1" type="ORF">A8C32_09825</name>
</gene>
<protein>
    <submittedName>
        <fullName evidence="1">Uncharacterized protein</fullName>
    </submittedName>
</protein>
<accession>A0A1E5TEX3</accession>
<dbReference type="Proteomes" id="UP000095713">
    <property type="component" value="Unassembled WGS sequence"/>
</dbReference>
<proteinExistence type="predicted"/>
<organism evidence="1 2">
    <name type="scientific">Flavivirga aquatica</name>
    <dbReference type="NCBI Taxonomy" id="1849968"/>
    <lineage>
        <taxon>Bacteria</taxon>
        <taxon>Pseudomonadati</taxon>
        <taxon>Bacteroidota</taxon>
        <taxon>Flavobacteriia</taxon>
        <taxon>Flavobacteriales</taxon>
        <taxon>Flavobacteriaceae</taxon>
        <taxon>Flavivirga</taxon>
    </lineage>
</organism>
<keyword evidence="2" id="KW-1185">Reference proteome</keyword>
<evidence type="ECO:0000313" key="2">
    <source>
        <dbReference type="Proteomes" id="UP000095713"/>
    </source>
</evidence>
<dbReference type="AlphaFoldDB" id="A0A1E5TEX3"/>
<name>A0A1E5TEX3_9FLAO</name>
<comment type="caution">
    <text evidence="1">The sequence shown here is derived from an EMBL/GenBank/DDBJ whole genome shotgun (WGS) entry which is preliminary data.</text>
</comment>
<dbReference type="EMBL" id="MDJD01000006">
    <property type="protein sequence ID" value="OEK09898.1"/>
    <property type="molecule type" value="Genomic_DNA"/>
</dbReference>
<evidence type="ECO:0000313" key="1">
    <source>
        <dbReference type="EMBL" id="OEK09898.1"/>
    </source>
</evidence>